<evidence type="ECO:0000313" key="3">
    <source>
        <dbReference type="Proteomes" id="UP000003586"/>
    </source>
</evidence>
<dbReference type="SUPFAM" id="SSF48452">
    <property type="entry name" value="TPR-like"/>
    <property type="match status" value="1"/>
</dbReference>
<dbReference type="InterPro" id="IPR041662">
    <property type="entry name" value="SusD-like_2"/>
</dbReference>
<dbReference type="STRING" id="929713.NIASO_10655"/>
<proteinExistence type="predicted"/>
<feature type="compositionally biased region" description="Polar residues" evidence="1">
    <location>
        <begin position="468"/>
        <end position="485"/>
    </location>
</feature>
<evidence type="ECO:0000313" key="2">
    <source>
        <dbReference type="EMBL" id="AHF15487.1"/>
    </source>
</evidence>
<dbReference type="AlphaFoldDB" id="W0EXI6"/>
<sequence length="524" mass="56578">MKKINILLLSGLVIWGTSCKKFLDINQNPNDATSSTPQLILPQAITGTASQLNGYNSMGAQFGLYMANAGGYGAFGETVTYEFSSGYNSGRWPGMYDVLEDLQTVIDGSATDESLKFFNAIARIMKAHAFQKLVDAYNSIPYSEALQGQKKLQPKYDDPAVIYADLAKELDKAIADINAAQAATVKPVAVKPTQDPMFGGDMNLWKKFANTLKLRIMVTGNGKATFSNKNFDPAGFLTTDALVNPGYVRDVNKQNPKWQTWGFSSTGSDGNKAWMPSTFILAFYTGAKLKDAGRGRAIYYKYPNTPTNRLGLEGSSIESSPSGSFWLPSDNRDGKTAGSATGVLKGPEASMPILTAAESDFIQAEAIEKGIITGSSSDAFSAGINASFKYLYQLPDGTSAISSDSISTLVAKYLDDNSTSPLVNFSLATSPAQKLEAIITQKFIALNMINSEEAWNDYRRTHYPTLNNANGATGTQTFASSQSKSTRADHLPTRILYPGTEGAYNSTNVPKGISPFTSLIFWAQ</sequence>
<dbReference type="Gene3D" id="1.25.40.390">
    <property type="match status" value="1"/>
</dbReference>
<feature type="region of interest" description="Disordered" evidence="1">
    <location>
        <begin position="468"/>
        <end position="487"/>
    </location>
</feature>
<dbReference type="RefSeq" id="WP_008585432.1">
    <property type="nucleotide sequence ID" value="NZ_CP007035.1"/>
</dbReference>
<evidence type="ECO:0008006" key="4">
    <source>
        <dbReference type="Google" id="ProtNLM"/>
    </source>
</evidence>
<dbReference type="eggNOG" id="COG0521">
    <property type="taxonomic scope" value="Bacteria"/>
</dbReference>
<dbReference type="Pfam" id="PF12771">
    <property type="entry name" value="SusD-like_2"/>
    <property type="match status" value="1"/>
</dbReference>
<gene>
    <name evidence="2" type="ORF">NIASO_10655</name>
</gene>
<keyword evidence="3" id="KW-1185">Reference proteome</keyword>
<protein>
    <recommendedName>
        <fullName evidence="4">SusD/RagB family nutrient-binding outer membrane lipoprotein</fullName>
    </recommendedName>
</protein>
<dbReference type="KEGG" id="nso:NIASO_10655"/>
<dbReference type="InterPro" id="IPR011990">
    <property type="entry name" value="TPR-like_helical_dom_sf"/>
</dbReference>
<dbReference type="Proteomes" id="UP000003586">
    <property type="component" value="Chromosome"/>
</dbReference>
<dbReference type="OrthoDB" id="614457at2"/>
<name>W0EXI6_9BACT</name>
<evidence type="ECO:0000256" key="1">
    <source>
        <dbReference type="SAM" id="MobiDB-lite"/>
    </source>
</evidence>
<dbReference type="HOGENOM" id="CLU_025928_3_0_10"/>
<accession>W0EXI6</accession>
<reference evidence="2 3" key="1">
    <citation type="submission" date="2013-12" db="EMBL/GenBank/DDBJ databases">
        <authorList>
            <consortium name="DOE Joint Genome Institute"/>
            <person name="Eisen J."/>
            <person name="Huntemann M."/>
            <person name="Han J."/>
            <person name="Chen A."/>
            <person name="Kyrpides N."/>
            <person name="Mavromatis K."/>
            <person name="Markowitz V."/>
            <person name="Palaniappan K."/>
            <person name="Ivanova N."/>
            <person name="Schaumberg A."/>
            <person name="Pati A."/>
            <person name="Liolios K."/>
            <person name="Nordberg H.P."/>
            <person name="Cantor M.N."/>
            <person name="Hua S.X."/>
            <person name="Woyke T."/>
        </authorList>
    </citation>
    <scope>NUCLEOTIDE SEQUENCE [LARGE SCALE GENOMIC DNA]</scope>
    <source>
        <strain evidence="3">DSM 19437</strain>
    </source>
</reference>
<dbReference type="EMBL" id="CP007035">
    <property type="protein sequence ID" value="AHF15487.1"/>
    <property type="molecule type" value="Genomic_DNA"/>
</dbReference>
<dbReference type="PROSITE" id="PS51257">
    <property type="entry name" value="PROKAR_LIPOPROTEIN"/>
    <property type="match status" value="1"/>
</dbReference>
<organism evidence="2 3">
    <name type="scientific">Niabella soli DSM 19437</name>
    <dbReference type="NCBI Taxonomy" id="929713"/>
    <lineage>
        <taxon>Bacteria</taxon>
        <taxon>Pseudomonadati</taxon>
        <taxon>Bacteroidota</taxon>
        <taxon>Chitinophagia</taxon>
        <taxon>Chitinophagales</taxon>
        <taxon>Chitinophagaceae</taxon>
        <taxon>Niabella</taxon>
    </lineage>
</organism>